<evidence type="ECO:0000256" key="4">
    <source>
        <dbReference type="ARBA" id="ARBA00022631"/>
    </source>
</evidence>
<sequence length="175" mass="19611">MSKLFEQVNALKQDAFTDLFGALYEHSPWIARAVWEHRPFADGAALLVAFQDTVAKAPEEAQMALIREHPELARRVGVDASLTSASRQEQASAGLDRLTPAERAHFTVLNDAYRAKFAMPFIICVRLSEKDHILAEMERRTRNTPDEERHAALAEIDRIAALRCADVLKKLETGS</sequence>
<dbReference type="InterPro" id="IPR036778">
    <property type="entry name" value="OHCU_decarboxylase_sf"/>
</dbReference>
<dbReference type="Gene3D" id="1.10.3330.10">
    <property type="entry name" value="Oxo-4-hydroxy-4-carboxy-5-ureidoimidazoline decarboxylase"/>
    <property type="match status" value="1"/>
</dbReference>
<keyword evidence="5" id="KW-0210">Decarboxylase</keyword>
<dbReference type="SUPFAM" id="SSF158694">
    <property type="entry name" value="UraD-Like"/>
    <property type="match status" value="1"/>
</dbReference>
<comment type="pathway">
    <text evidence="2">Purine metabolism; urate degradation; (S)-allantoin from urate: step 3/3.</text>
</comment>
<evidence type="ECO:0000256" key="2">
    <source>
        <dbReference type="ARBA" id="ARBA00004754"/>
    </source>
</evidence>
<evidence type="ECO:0000256" key="6">
    <source>
        <dbReference type="ARBA" id="ARBA00023239"/>
    </source>
</evidence>
<dbReference type="InterPro" id="IPR018020">
    <property type="entry name" value="OHCU_decarboxylase"/>
</dbReference>
<comment type="catalytic activity">
    <reaction evidence="1">
        <text>5-hydroxy-2-oxo-4-ureido-2,5-dihydro-1H-imidazole-5-carboxylate + H(+) = (S)-allantoin + CO2</text>
        <dbReference type="Rhea" id="RHEA:26301"/>
        <dbReference type="ChEBI" id="CHEBI:15378"/>
        <dbReference type="ChEBI" id="CHEBI:15678"/>
        <dbReference type="ChEBI" id="CHEBI:16526"/>
        <dbReference type="ChEBI" id="CHEBI:58639"/>
        <dbReference type="EC" id="4.1.1.97"/>
    </reaction>
</comment>
<dbReference type="InterPro" id="IPR017580">
    <property type="entry name" value="OHCU_decarboxylase-1"/>
</dbReference>
<evidence type="ECO:0000256" key="3">
    <source>
        <dbReference type="ARBA" id="ARBA00012257"/>
    </source>
</evidence>
<accession>A0ABX0K0Z9</accession>
<gene>
    <name evidence="8" type="primary">uraD</name>
    <name evidence="8" type="ORF">GOB81_02025</name>
</gene>
<keyword evidence="6 8" id="KW-0456">Lyase</keyword>
<proteinExistence type="predicted"/>
<evidence type="ECO:0000256" key="5">
    <source>
        <dbReference type="ARBA" id="ARBA00022793"/>
    </source>
</evidence>
<reference evidence="8 9" key="1">
    <citation type="journal article" date="2020" name="Int. J. Syst. Evol. Microbiol.">
        <title>Novel acetic acid bacteria from cider fermentations: Acetobacter conturbans sp. nov. and Acetobacter fallax sp. nov.</title>
        <authorList>
            <person name="Sombolestani A.S."/>
            <person name="Cleenwerck I."/>
            <person name="Cnockaert M."/>
            <person name="Borremans W."/>
            <person name="Wieme A.D."/>
            <person name="De Vuyst L."/>
            <person name="Vandamme P."/>
        </authorList>
    </citation>
    <scope>NUCLEOTIDE SEQUENCE [LARGE SCALE GENOMIC DNA]</scope>
    <source>
        <strain evidence="8 9">LMG 1627</strain>
    </source>
</reference>
<evidence type="ECO:0000259" key="7">
    <source>
        <dbReference type="Pfam" id="PF09349"/>
    </source>
</evidence>
<dbReference type="PANTHER" id="PTHR43466:SF1">
    <property type="entry name" value="2-OXO-4-HYDROXY-4-CARBOXY-5-UREIDOIMIDAZOLINE DECARBOXYLASE-RELATED"/>
    <property type="match status" value="1"/>
</dbReference>
<comment type="caution">
    <text evidence="8">The sequence shown here is derived from an EMBL/GenBank/DDBJ whole genome shotgun (WGS) entry which is preliminary data.</text>
</comment>
<dbReference type="EMBL" id="WOSY01000001">
    <property type="protein sequence ID" value="NHN87414.1"/>
    <property type="molecule type" value="Genomic_DNA"/>
</dbReference>
<dbReference type="Pfam" id="PF09349">
    <property type="entry name" value="OHCU_decarbox"/>
    <property type="match status" value="1"/>
</dbReference>
<keyword evidence="4" id="KW-0659">Purine metabolism</keyword>
<dbReference type="NCBIfam" id="TIGR03164">
    <property type="entry name" value="UHCUDC"/>
    <property type="match status" value="1"/>
</dbReference>
<dbReference type="EC" id="4.1.1.97" evidence="3"/>
<feature type="domain" description="Oxo-4-hydroxy-4-carboxy-5-ureidoimidazoline decarboxylase" evidence="7">
    <location>
        <begin position="9"/>
        <end position="164"/>
    </location>
</feature>
<evidence type="ECO:0000256" key="1">
    <source>
        <dbReference type="ARBA" id="ARBA00001163"/>
    </source>
</evidence>
<protein>
    <recommendedName>
        <fullName evidence="3">2-oxo-4-hydroxy-4-carboxy-5-ureidoimidazoline decarboxylase</fullName>
        <ecNumber evidence="3">4.1.1.97</ecNumber>
    </recommendedName>
</protein>
<organism evidence="8 9">
    <name type="scientific">Acetobacter conturbans</name>
    <dbReference type="NCBI Taxonomy" id="1737472"/>
    <lineage>
        <taxon>Bacteria</taxon>
        <taxon>Pseudomonadati</taxon>
        <taxon>Pseudomonadota</taxon>
        <taxon>Alphaproteobacteria</taxon>
        <taxon>Acetobacterales</taxon>
        <taxon>Acetobacteraceae</taxon>
        <taxon>Acetobacter</taxon>
    </lineage>
</organism>
<evidence type="ECO:0000313" key="8">
    <source>
        <dbReference type="EMBL" id="NHN87414.1"/>
    </source>
</evidence>
<dbReference type="PANTHER" id="PTHR43466">
    <property type="entry name" value="2-OXO-4-HYDROXY-4-CARBOXY-5-UREIDOIMIDAZOLINE DECARBOXYLASE-RELATED"/>
    <property type="match status" value="1"/>
</dbReference>
<keyword evidence="9" id="KW-1185">Reference proteome</keyword>
<dbReference type="RefSeq" id="WP_173568684.1">
    <property type="nucleotide sequence ID" value="NZ_WOSY01000001.1"/>
</dbReference>
<name>A0ABX0K0Z9_9PROT</name>
<dbReference type="Proteomes" id="UP000631653">
    <property type="component" value="Unassembled WGS sequence"/>
</dbReference>
<evidence type="ECO:0000313" key="9">
    <source>
        <dbReference type="Proteomes" id="UP000631653"/>
    </source>
</evidence>
<dbReference type="GO" id="GO:0051997">
    <property type="term" value="F:2-oxo-4-hydroxy-4-carboxy-5-ureidoimidazoline decarboxylase activity"/>
    <property type="evidence" value="ECO:0007669"/>
    <property type="project" value="UniProtKB-EC"/>
</dbReference>